<dbReference type="SUPFAM" id="SSF111331">
    <property type="entry name" value="NAD kinase/diacylglycerol kinase-like"/>
    <property type="match status" value="1"/>
</dbReference>
<feature type="compositionally biased region" description="Basic and acidic residues" evidence="7">
    <location>
        <begin position="39"/>
        <end position="49"/>
    </location>
</feature>
<evidence type="ECO:0000259" key="8">
    <source>
        <dbReference type="PROSITE" id="PS50146"/>
    </source>
</evidence>
<dbReference type="PANTHER" id="PTHR11255:SF121">
    <property type="entry name" value="DIACYLGLYCEROL KINASE (ATP)"/>
    <property type="match status" value="1"/>
</dbReference>
<feature type="compositionally biased region" description="Polar residues" evidence="7">
    <location>
        <begin position="22"/>
        <end position="35"/>
    </location>
</feature>
<evidence type="ECO:0000256" key="1">
    <source>
        <dbReference type="ARBA" id="ARBA00009280"/>
    </source>
</evidence>
<dbReference type="Gene3D" id="3.40.50.10330">
    <property type="entry name" value="Probable inorganic polyphosphate/atp-NAD kinase, domain 1"/>
    <property type="match status" value="1"/>
</dbReference>
<dbReference type="InterPro" id="IPR037607">
    <property type="entry name" value="DGK"/>
</dbReference>
<dbReference type="InterPro" id="IPR016064">
    <property type="entry name" value="NAD/diacylglycerol_kinase_sf"/>
</dbReference>
<dbReference type="Proteomes" id="UP000039865">
    <property type="component" value="Unassembled WGS sequence"/>
</dbReference>
<organism evidence="9 10">
    <name type="scientific">Stylonychia lemnae</name>
    <name type="common">Ciliate</name>
    <dbReference type="NCBI Taxonomy" id="5949"/>
    <lineage>
        <taxon>Eukaryota</taxon>
        <taxon>Sar</taxon>
        <taxon>Alveolata</taxon>
        <taxon>Ciliophora</taxon>
        <taxon>Intramacronucleata</taxon>
        <taxon>Spirotrichea</taxon>
        <taxon>Stichotrichia</taxon>
        <taxon>Sporadotrichida</taxon>
        <taxon>Oxytrichidae</taxon>
        <taxon>Stylonychinae</taxon>
        <taxon>Stylonychia</taxon>
    </lineage>
</organism>
<dbReference type="SMART" id="SM00046">
    <property type="entry name" value="DAGKc"/>
    <property type="match status" value="1"/>
</dbReference>
<evidence type="ECO:0000256" key="2">
    <source>
        <dbReference type="ARBA" id="ARBA00022679"/>
    </source>
</evidence>
<dbReference type="InterPro" id="IPR001206">
    <property type="entry name" value="Diacylglycerol_kinase_cat_dom"/>
</dbReference>
<dbReference type="EMBL" id="CCKQ01001885">
    <property type="protein sequence ID" value="CDW72988.1"/>
    <property type="molecule type" value="Genomic_DNA"/>
</dbReference>
<dbReference type="Pfam" id="PF00781">
    <property type="entry name" value="DAGK_cat"/>
    <property type="match status" value="1"/>
</dbReference>
<dbReference type="GO" id="GO:0007200">
    <property type="term" value="P:phospholipase C-activating G protein-coupled receptor signaling pathway"/>
    <property type="evidence" value="ECO:0007669"/>
    <property type="project" value="InterPro"/>
</dbReference>
<accession>A0A077ZSX7</accession>
<evidence type="ECO:0000313" key="10">
    <source>
        <dbReference type="Proteomes" id="UP000039865"/>
    </source>
</evidence>
<evidence type="ECO:0000256" key="7">
    <source>
        <dbReference type="SAM" id="MobiDB-lite"/>
    </source>
</evidence>
<keyword evidence="4 6" id="KW-0418">Kinase</keyword>
<dbReference type="GO" id="GO:0016020">
    <property type="term" value="C:membrane"/>
    <property type="evidence" value="ECO:0007669"/>
    <property type="project" value="TreeGrafter"/>
</dbReference>
<keyword evidence="10" id="KW-1185">Reference proteome</keyword>
<evidence type="ECO:0000256" key="4">
    <source>
        <dbReference type="ARBA" id="ARBA00022777"/>
    </source>
</evidence>
<dbReference type="SMART" id="SM00045">
    <property type="entry name" value="DAGKa"/>
    <property type="match status" value="1"/>
</dbReference>
<protein>
    <recommendedName>
        <fullName evidence="6">Diacylglycerol kinase</fullName>
        <shortName evidence="6">DAG kinase</shortName>
        <ecNumber evidence="6">2.7.1.107</ecNumber>
    </recommendedName>
</protein>
<feature type="region of interest" description="Disordered" evidence="7">
    <location>
        <begin position="22"/>
        <end position="55"/>
    </location>
</feature>
<evidence type="ECO:0000256" key="3">
    <source>
        <dbReference type="ARBA" id="ARBA00022741"/>
    </source>
</evidence>
<dbReference type="PROSITE" id="PS50146">
    <property type="entry name" value="DAGK"/>
    <property type="match status" value="1"/>
</dbReference>
<reference evidence="9 10" key="1">
    <citation type="submission" date="2014-06" db="EMBL/GenBank/DDBJ databases">
        <authorList>
            <person name="Swart Estienne"/>
        </authorList>
    </citation>
    <scope>NUCLEOTIDE SEQUENCE [LARGE SCALE GENOMIC DNA]</scope>
    <source>
        <strain evidence="9 10">130c</strain>
    </source>
</reference>
<comment type="catalytic activity">
    <reaction evidence="6">
        <text>a 1,2-diacyl-sn-glycerol + ATP = a 1,2-diacyl-sn-glycero-3-phosphate + ADP + H(+)</text>
        <dbReference type="Rhea" id="RHEA:10272"/>
        <dbReference type="ChEBI" id="CHEBI:15378"/>
        <dbReference type="ChEBI" id="CHEBI:17815"/>
        <dbReference type="ChEBI" id="CHEBI:30616"/>
        <dbReference type="ChEBI" id="CHEBI:58608"/>
        <dbReference type="ChEBI" id="CHEBI:456216"/>
        <dbReference type="EC" id="2.7.1.107"/>
    </reaction>
</comment>
<dbReference type="GO" id="GO:0005524">
    <property type="term" value="F:ATP binding"/>
    <property type="evidence" value="ECO:0007669"/>
    <property type="project" value="UniProtKB-KW"/>
</dbReference>
<gene>
    <name evidence="9" type="primary">Contig9874.g10554</name>
    <name evidence="9" type="ORF">STYLEM_1956</name>
</gene>
<evidence type="ECO:0000256" key="5">
    <source>
        <dbReference type="ARBA" id="ARBA00022840"/>
    </source>
</evidence>
<dbReference type="InParanoid" id="A0A077ZSX7"/>
<dbReference type="PANTHER" id="PTHR11255">
    <property type="entry name" value="DIACYLGLYCEROL KINASE"/>
    <property type="match status" value="1"/>
</dbReference>
<dbReference type="InterPro" id="IPR017438">
    <property type="entry name" value="ATP-NAD_kinase_N"/>
</dbReference>
<comment type="similarity">
    <text evidence="1 6">Belongs to the eukaryotic diacylglycerol kinase family.</text>
</comment>
<keyword evidence="2 6" id="KW-0808">Transferase</keyword>
<keyword evidence="3 6" id="KW-0547">Nucleotide-binding</keyword>
<dbReference type="GO" id="GO:0004143">
    <property type="term" value="F:ATP-dependent diacylglycerol kinase activity"/>
    <property type="evidence" value="ECO:0007669"/>
    <property type="project" value="UniProtKB-EC"/>
</dbReference>
<name>A0A077ZSX7_STYLE</name>
<dbReference type="FunCoup" id="A0A077ZSX7">
    <property type="interactions" value="18"/>
</dbReference>
<sequence>MIMNLISTTSLQNQVPNQTPQFLESQNQKDQPQNIDNEEDRKYDERIQDPQHQQEAIDNQDIELLEMGDIDERNQQSMRNERRIENQSQVHMDHLKFKNEFTPFGDNLIINQDMDQGRSSSNKYLKMELKLYIKTLVKFIFNFYHVIDSNSIKDSLMQQQIDVFLFVNPKSGSKHGQKFLDLDYKDIVIEIDPTTEVVFHITNLTIKDKKDKALKDMFQIQQQRKNVYKIKTLSQNQQFKSNLASTNMSSGNHRRLVLAIAGGDGTMMFIAQDALQVGLSLDEISICVLPFGTGNDLSQIFGWGSQPKEIWTKKLKSLAIDILEAIDETFNVWDITVKLRSNGDIRQWDSKEKSKVSQNINPYERPMSNYFSIGVESRIGLGFEKSRTNSAFKNKCVYGWEGLKKMCCCSKTLKIKDVITHVTKVDENNQEQLMFHTGFDKTIDKNIPVLSKFSKCNDNFLEGNPVSLVCTNISSMMGGKANVWQSGHGKATGLADNQGRSLTQEQLKLNDAQSHDDDILEFETIASTIHLGLGKGQRIAQEKGIFNIHFREPAEGKYLTTYIQIDGEFYRLENPEKIQIKLSDSLGHLKLLRYKESDK</sequence>
<dbReference type="OrthoDB" id="242257at2759"/>
<dbReference type="OMA" id="LWEVNIT"/>
<dbReference type="InterPro" id="IPR000756">
    <property type="entry name" value="Diacylglycerol_kin_accessory"/>
</dbReference>
<dbReference type="EC" id="2.7.1.107" evidence="6"/>
<evidence type="ECO:0000256" key="6">
    <source>
        <dbReference type="RuleBase" id="RU361128"/>
    </source>
</evidence>
<proteinExistence type="inferred from homology"/>
<feature type="domain" description="DAGKc" evidence="8">
    <location>
        <begin position="158"/>
        <end position="329"/>
    </location>
</feature>
<dbReference type="AlphaFoldDB" id="A0A077ZSX7"/>
<dbReference type="Pfam" id="PF00609">
    <property type="entry name" value="DAGK_acc"/>
    <property type="match status" value="1"/>
</dbReference>
<keyword evidence="5 6" id="KW-0067">ATP-binding</keyword>
<evidence type="ECO:0000313" key="9">
    <source>
        <dbReference type="EMBL" id="CDW72988.1"/>
    </source>
</evidence>